<dbReference type="InterPro" id="IPR000421">
    <property type="entry name" value="FA58C"/>
</dbReference>
<dbReference type="PROSITE" id="PS50022">
    <property type="entry name" value="FA58C_3"/>
    <property type="match status" value="1"/>
</dbReference>
<protein>
    <recommendedName>
        <fullName evidence="1">F5/8 type C domain-containing protein</fullName>
    </recommendedName>
</protein>
<comment type="caution">
    <text evidence="2">The sequence shown here is derived from an EMBL/GenBank/DDBJ whole genome shotgun (WGS) entry which is preliminary data.</text>
</comment>
<name>A0ABN8MQH1_9CNID</name>
<organism evidence="2 3">
    <name type="scientific">Porites evermanni</name>
    <dbReference type="NCBI Taxonomy" id="104178"/>
    <lineage>
        <taxon>Eukaryota</taxon>
        <taxon>Metazoa</taxon>
        <taxon>Cnidaria</taxon>
        <taxon>Anthozoa</taxon>
        <taxon>Hexacorallia</taxon>
        <taxon>Scleractinia</taxon>
        <taxon>Fungiina</taxon>
        <taxon>Poritidae</taxon>
        <taxon>Porites</taxon>
    </lineage>
</organism>
<evidence type="ECO:0000313" key="3">
    <source>
        <dbReference type="Proteomes" id="UP001159427"/>
    </source>
</evidence>
<reference evidence="2 3" key="1">
    <citation type="submission" date="2022-05" db="EMBL/GenBank/DDBJ databases">
        <authorList>
            <consortium name="Genoscope - CEA"/>
            <person name="William W."/>
        </authorList>
    </citation>
    <scope>NUCLEOTIDE SEQUENCE [LARGE SCALE GENOMIC DNA]</scope>
</reference>
<dbReference type="EMBL" id="CALNXI010000670">
    <property type="protein sequence ID" value="CAH3031379.1"/>
    <property type="molecule type" value="Genomic_DNA"/>
</dbReference>
<evidence type="ECO:0000313" key="2">
    <source>
        <dbReference type="EMBL" id="CAH3031379.1"/>
    </source>
</evidence>
<sequence>FQPSNRGLVVDLQQAVFVRYVGFAFKWNSSLSTLNFTVDYSLDGIHWSDYVEDERLKIFRAQKEDQGQCLCRKLFTRFLRIKSINEEDIGDTLEGYVEASLCSTFRKFYKFN</sequence>
<feature type="domain" description="F5/8 type C" evidence="1">
    <location>
        <begin position="1"/>
        <end position="100"/>
    </location>
</feature>
<dbReference type="SUPFAM" id="SSF49785">
    <property type="entry name" value="Galactose-binding domain-like"/>
    <property type="match status" value="1"/>
</dbReference>
<dbReference type="Gene3D" id="2.60.120.260">
    <property type="entry name" value="Galactose-binding domain-like"/>
    <property type="match status" value="1"/>
</dbReference>
<feature type="non-terminal residue" evidence="2">
    <location>
        <position position="1"/>
    </location>
</feature>
<dbReference type="Proteomes" id="UP001159427">
    <property type="component" value="Unassembled WGS sequence"/>
</dbReference>
<gene>
    <name evidence="2" type="ORF">PEVE_00038848</name>
</gene>
<proteinExistence type="predicted"/>
<keyword evidence="3" id="KW-1185">Reference proteome</keyword>
<dbReference type="InterPro" id="IPR008979">
    <property type="entry name" value="Galactose-bd-like_sf"/>
</dbReference>
<evidence type="ECO:0000259" key="1">
    <source>
        <dbReference type="PROSITE" id="PS50022"/>
    </source>
</evidence>
<accession>A0ABN8MQH1</accession>